<comment type="caution">
    <text evidence="1">The sequence shown here is derived from an EMBL/GenBank/DDBJ whole genome shotgun (WGS) entry which is preliminary data.</text>
</comment>
<dbReference type="AlphaFoldDB" id="A0A0F9CCK7"/>
<reference evidence="1" key="1">
    <citation type="journal article" date="2015" name="Nature">
        <title>Complex archaea that bridge the gap between prokaryotes and eukaryotes.</title>
        <authorList>
            <person name="Spang A."/>
            <person name="Saw J.H."/>
            <person name="Jorgensen S.L."/>
            <person name="Zaremba-Niedzwiedzka K."/>
            <person name="Martijn J."/>
            <person name="Lind A.E."/>
            <person name="van Eijk R."/>
            <person name="Schleper C."/>
            <person name="Guy L."/>
            <person name="Ettema T.J."/>
        </authorList>
    </citation>
    <scope>NUCLEOTIDE SEQUENCE</scope>
</reference>
<sequence>MPFERLSKKGLPFPVVDDPVATQELAELVDVSDAYIMEQWATDIVLTGGLTYAYKGGTVFTGGAYSQVADGTVTLAASDVNYVERDATGVVTVNQTAFTDTKLPMAKVTTDVTGITDIEDWRVLETPAAATVGSHVVATTVALGPSHSVSALSSGMVLRATGATTSAYGYLVASDIPGLNASKITTGTLVVARGGTGVSAPTAGKILLGAGASAMTQLDFGAAGGYVRSTGAAWARSGLLAADLTGTVASARLSGVYSNITGLGTQAQALDMGTQNITNVGTYSGGAITTTGNITIDRSTHAYFNIDCGSSSNHAFIAFKEAGVVKWELYKELDAGSATPDFVLYNYGAAGFSVRVDYSTNAWDFQSNAVSMGALTSSGIAIESGSPVITLKDTNNVLSNVAYSS</sequence>
<gene>
    <name evidence="1" type="ORF">LCGC14_2342160</name>
</gene>
<evidence type="ECO:0000313" key="1">
    <source>
        <dbReference type="EMBL" id="KKL46779.1"/>
    </source>
</evidence>
<organism evidence="1">
    <name type="scientific">marine sediment metagenome</name>
    <dbReference type="NCBI Taxonomy" id="412755"/>
    <lineage>
        <taxon>unclassified sequences</taxon>
        <taxon>metagenomes</taxon>
        <taxon>ecological metagenomes</taxon>
    </lineage>
</organism>
<name>A0A0F9CCK7_9ZZZZ</name>
<accession>A0A0F9CCK7</accession>
<dbReference type="EMBL" id="LAZR01033910">
    <property type="protein sequence ID" value="KKL46779.1"/>
    <property type="molecule type" value="Genomic_DNA"/>
</dbReference>
<protein>
    <submittedName>
        <fullName evidence="1">Uncharacterized protein</fullName>
    </submittedName>
</protein>
<proteinExistence type="predicted"/>
<feature type="non-terminal residue" evidence="1">
    <location>
        <position position="405"/>
    </location>
</feature>